<feature type="compositionally biased region" description="Basic residues" evidence="1">
    <location>
        <begin position="424"/>
        <end position="433"/>
    </location>
</feature>
<comment type="caution">
    <text evidence="2">The sequence shown here is derived from an EMBL/GenBank/DDBJ whole genome shotgun (WGS) entry which is preliminary data.</text>
</comment>
<feature type="compositionally biased region" description="Low complexity" evidence="1">
    <location>
        <begin position="445"/>
        <end position="464"/>
    </location>
</feature>
<feature type="region of interest" description="Disordered" evidence="1">
    <location>
        <begin position="1"/>
        <end position="75"/>
    </location>
</feature>
<gene>
    <name evidence="2" type="ORF">CCHR01_05847</name>
</gene>
<proteinExistence type="predicted"/>
<sequence>MATQEAPDASDRAAGPPAPKRQKANNDDLRIKPAGDNSLNVGVANPINHGPVHHGPPLHGGLGPSHPVPQTPQPAPRALTPTNIAARRLLSTPHLNPMAPPFQPQTPDPMAPPSRPQTFVPMDPFRPQHPRIPGPTSSQPQVSFPYPPMLNSLGQVCPQPSQQQASRHQVRSPKFGEEQLGYFTDALHDLAGEITASGFEVPFSVSDDDLHKHSYENTWEQFVRDFKANSAQNTRPLSPSDLPPDMLALFRDKEEYVKKNINASKVYFSVPRVAARARLAAPAPNPAAPGAPINRAIQPAPINSSRQQIAGAPVRPAMQPANVVYSREQTAEGLVNPAIQSASSNNPTPPPADRQQTANVVGAAPKMPAIPAADGAPTNPVAQRASSNGSAHPKNDQQQTPADGSETPKMPPMGYFPTRPAPPPKRKSTKRKALHEAPSGAPDLPSASSANGAHANGPANGHSNRAQPADPVMGGNASMGNPFTRPAGIPAPENPHADFHLGTGFRSNVPSTKTELGLLNTPVDRRISHPSPRPAAALPAPTTGGARQHLAAATPSAQPTAAARQGAPRPSVAHPPLQPNAGPRQSFMDPLPPHMRPPAGVHHPSAGRPVQTAAGDRPPSAAPAQTPDGVRRPSAHPPAGPHSGPRQPFTGPPPAFHGPPPHPDNLVISRSTLNRTLTALINARRTVETLIAHADAGRDPAVFREQARIVERAIKNVGLAAVDLAQGVRVEEYWPNINLDLLLQ</sequence>
<evidence type="ECO:0000313" key="3">
    <source>
        <dbReference type="Proteomes" id="UP001243330"/>
    </source>
</evidence>
<dbReference type="Proteomes" id="UP001243330">
    <property type="component" value="Unassembled WGS sequence"/>
</dbReference>
<keyword evidence="3" id="KW-1185">Reference proteome</keyword>
<feature type="compositionally biased region" description="Basic and acidic residues" evidence="1">
    <location>
        <begin position="24"/>
        <end position="33"/>
    </location>
</feature>
<feature type="region of interest" description="Disordered" evidence="1">
    <location>
        <begin position="367"/>
        <end position="483"/>
    </location>
</feature>
<evidence type="ECO:0000313" key="2">
    <source>
        <dbReference type="EMBL" id="KAK1851561.1"/>
    </source>
</evidence>
<feature type="compositionally biased region" description="Polar residues" evidence="1">
    <location>
        <begin position="380"/>
        <end position="402"/>
    </location>
</feature>
<organism evidence="2 3">
    <name type="scientific">Colletotrichum chrysophilum</name>
    <dbReference type="NCBI Taxonomy" id="1836956"/>
    <lineage>
        <taxon>Eukaryota</taxon>
        <taxon>Fungi</taxon>
        <taxon>Dikarya</taxon>
        <taxon>Ascomycota</taxon>
        <taxon>Pezizomycotina</taxon>
        <taxon>Sordariomycetes</taxon>
        <taxon>Hypocreomycetidae</taxon>
        <taxon>Glomerellales</taxon>
        <taxon>Glomerellaceae</taxon>
        <taxon>Colletotrichum</taxon>
        <taxon>Colletotrichum gloeosporioides species complex</taxon>
    </lineage>
</organism>
<feature type="region of interest" description="Disordered" evidence="1">
    <location>
        <begin position="523"/>
        <end position="664"/>
    </location>
</feature>
<accession>A0AAD9ANK5</accession>
<feature type="compositionally biased region" description="Pro residues" evidence="1">
    <location>
        <begin position="66"/>
        <end position="75"/>
    </location>
</feature>
<feature type="compositionally biased region" description="Low complexity" evidence="1">
    <location>
        <begin position="534"/>
        <end position="563"/>
    </location>
</feature>
<name>A0AAD9ANK5_9PEZI</name>
<feature type="compositionally biased region" description="Pro residues" evidence="1">
    <location>
        <begin position="650"/>
        <end position="663"/>
    </location>
</feature>
<dbReference type="AlphaFoldDB" id="A0AAD9ANK5"/>
<reference evidence="2" key="1">
    <citation type="submission" date="2023-01" db="EMBL/GenBank/DDBJ databases">
        <title>Colletotrichum chrysophilum M932 genome sequence.</title>
        <authorList>
            <person name="Baroncelli R."/>
        </authorList>
    </citation>
    <scope>NUCLEOTIDE SEQUENCE</scope>
    <source>
        <strain evidence="2">M932</strain>
    </source>
</reference>
<protein>
    <submittedName>
        <fullName evidence="2">Uncharacterized protein</fullName>
    </submittedName>
</protein>
<dbReference type="EMBL" id="JAQOWY010000094">
    <property type="protein sequence ID" value="KAK1851561.1"/>
    <property type="molecule type" value="Genomic_DNA"/>
</dbReference>
<evidence type="ECO:0000256" key="1">
    <source>
        <dbReference type="SAM" id="MobiDB-lite"/>
    </source>
</evidence>